<dbReference type="InterPro" id="IPR029063">
    <property type="entry name" value="SAM-dependent_MTases_sf"/>
</dbReference>
<dbReference type="AlphaFoldDB" id="A0A809YTI1"/>
<name>A0A809YTI1_9BRAD</name>
<organism evidence="3">
    <name type="scientific">Bradyrhizobium diazoefficiens</name>
    <dbReference type="NCBI Taxonomy" id="1355477"/>
    <lineage>
        <taxon>Bacteria</taxon>
        <taxon>Pseudomonadati</taxon>
        <taxon>Pseudomonadota</taxon>
        <taxon>Alphaproteobacteria</taxon>
        <taxon>Hyphomicrobiales</taxon>
        <taxon>Nitrobacteraceae</taxon>
        <taxon>Bradyrhizobium</taxon>
    </lineage>
</organism>
<dbReference type="EMBL" id="AP023098">
    <property type="protein sequence ID" value="BCE82803.1"/>
    <property type="molecule type" value="Genomic_DNA"/>
</dbReference>
<evidence type="ECO:0000313" key="2">
    <source>
        <dbReference type="EMBL" id="BCE32555.1"/>
    </source>
</evidence>
<evidence type="ECO:0000313" key="3">
    <source>
        <dbReference type="EMBL" id="BCE41338.1"/>
    </source>
</evidence>
<dbReference type="RefSeq" id="WP_182872172.1">
    <property type="nucleotide sequence ID" value="NZ_AP022639.1"/>
</dbReference>
<dbReference type="EMBL" id="AP023092">
    <property type="protein sequence ID" value="BCE32555.1"/>
    <property type="molecule type" value="Genomic_DNA"/>
</dbReference>
<feature type="region of interest" description="Disordered" evidence="1">
    <location>
        <begin position="27"/>
        <end position="47"/>
    </location>
</feature>
<dbReference type="Gene3D" id="3.40.50.150">
    <property type="entry name" value="Vaccinia Virus protein VP39"/>
    <property type="match status" value="1"/>
</dbReference>
<reference evidence="4" key="3">
    <citation type="submission" date="2020-05" db="EMBL/GenBank/DDBJ databases">
        <title>Complete genome sequence of Bradyrhizobium diazoefficiens XF9 isolated from soybean nodule.</title>
        <authorList>
            <person name="Noda R."/>
            <person name="Kakizaki K."/>
            <person name="Minamisawa K."/>
        </authorList>
    </citation>
    <scope>NUCLEOTIDE SEQUENCE</scope>
    <source>
        <strain evidence="4">XF9</strain>
    </source>
</reference>
<accession>A0A809YTI1</accession>
<evidence type="ECO:0000256" key="1">
    <source>
        <dbReference type="SAM" id="MobiDB-lite"/>
    </source>
</evidence>
<evidence type="ECO:0008006" key="5">
    <source>
        <dbReference type="Google" id="ProtNLM"/>
    </source>
</evidence>
<proteinExistence type="predicted"/>
<dbReference type="EMBL" id="AP023093">
    <property type="protein sequence ID" value="BCE41338.1"/>
    <property type="molecule type" value="Genomic_DNA"/>
</dbReference>
<reference evidence="3" key="2">
    <citation type="submission" date="2020-05" db="EMBL/GenBank/DDBJ databases">
        <title>Complete genome sequence of Bradyrhizobium diazoefficiens XF3 isolated from soybean nodule.</title>
        <authorList>
            <person name="Noda R."/>
            <person name="Kakizaki K."/>
            <person name="Minamisawa K."/>
        </authorList>
    </citation>
    <scope>NUCLEOTIDE SEQUENCE</scope>
    <source>
        <strain evidence="3">XF3</strain>
    </source>
</reference>
<gene>
    <name evidence="2" type="ORF">XF2B_63240</name>
    <name evidence="3" type="ORF">XF3B_63690</name>
    <name evidence="4" type="ORF">XF9B_42240</name>
</gene>
<dbReference type="Pfam" id="PF13578">
    <property type="entry name" value="Methyltransf_24"/>
    <property type="match status" value="1"/>
</dbReference>
<evidence type="ECO:0000313" key="4">
    <source>
        <dbReference type="EMBL" id="BCE82803.1"/>
    </source>
</evidence>
<protein>
    <recommendedName>
        <fullName evidence="5">Class I SAM-dependent methyltransferase</fullName>
    </recommendedName>
</protein>
<sequence>MQRTARSIIRKLRQKYGQPVTVAAKSTDVSTSPAEATEVTRTWPDPVRNPTASEFEVDLWTLSNFLLEKIVPVVGTHPYPLNELLLITAAACRLKPSVVFDWGTHIGVSARIFYECDQAFNLGYEIHSVDLPPDATHVEHPGQEHGRLVRGLDKVHLHRGDGVKVALEQWQKLGRPARPLFFVDGDHAYESVRGELGEIFSTVPDASVLAHDTFFQSAEANYNVGPARAIEAIVEQFPGRFRIINSGLGLPGMTLLVSNDLQP</sequence>
<reference evidence="2" key="1">
    <citation type="submission" date="2020-05" db="EMBL/GenBank/DDBJ databases">
        <title>Complete genome sequence of Bradyrhizobium diazoefficiens XF2 isolated from soybean nodule.</title>
        <authorList>
            <person name="Noda R."/>
            <person name="Kakizaki K."/>
            <person name="Minamisawa K."/>
        </authorList>
    </citation>
    <scope>NUCLEOTIDE SEQUENCE</scope>
    <source>
        <strain evidence="2">XF2</strain>
    </source>
</reference>
<dbReference type="SUPFAM" id="SSF53335">
    <property type="entry name" value="S-adenosyl-L-methionine-dependent methyltransferases"/>
    <property type="match status" value="1"/>
</dbReference>